<sequence>MDVTPIFNDALRRHDKAPTRPHVFDLDSVEAFLKEAYRINKHIAELNQYLHSIRQSYLSAAQPPRRRQLARTDSSTSISRSEKERKYLTDAQREQIDAETKQLLRELTGAIKNLSDAEKVRQSADETIALRKRATKGLGALGRWAAGGAITAKSPEEELEEAKQNTIKIHRDGIIWYLSRKLEEVSGFQASMMEIRLEREREKSKSVLYKARGLNLPAMDGPSGGHEAGSGPRGAKAAGWDETSGQQVEQQLSEEQLQLFAEENQDMLKHYEDTLDKVRATERSLLEISELQSTLATNLFEQQAQIDQLVQDSHLTAENVGSGNKELKKATERKSIAQAIFYATCAMCGTLVVWDLII</sequence>
<evidence type="ECO:0000256" key="5">
    <source>
        <dbReference type="ARBA" id="ARBA00022927"/>
    </source>
</evidence>
<protein>
    <recommendedName>
        <fullName evidence="10">t-SNARE coiled-coil homology domain-containing protein</fullName>
    </recommendedName>
</protein>
<keyword evidence="6" id="KW-1133">Transmembrane helix</keyword>
<evidence type="ECO:0000256" key="1">
    <source>
        <dbReference type="ARBA" id="ARBA00004211"/>
    </source>
</evidence>
<dbReference type="SUPFAM" id="SSF58038">
    <property type="entry name" value="SNARE fusion complex"/>
    <property type="match status" value="1"/>
</dbReference>
<dbReference type="InterPro" id="IPR000727">
    <property type="entry name" value="T_SNARE_dom"/>
</dbReference>
<keyword evidence="8" id="KW-0472">Membrane</keyword>
<comment type="caution">
    <text evidence="11">The sequence shown here is derived from an EMBL/GenBank/DDBJ whole genome shotgun (WGS) entry which is preliminary data.</text>
</comment>
<feature type="compositionally biased region" description="Basic and acidic residues" evidence="9">
    <location>
        <begin position="80"/>
        <end position="92"/>
    </location>
</feature>
<organism evidence="11 12">
    <name type="scientific">Neofusicoccum ribis</name>
    <dbReference type="NCBI Taxonomy" id="45134"/>
    <lineage>
        <taxon>Eukaryota</taxon>
        <taxon>Fungi</taxon>
        <taxon>Dikarya</taxon>
        <taxon>Ascomycota</taxon>
        <taxon>Pezizomycotina</taxon>
        <taxon>Dothideomycetes</taxon>
        <taxon>Dothideomycetes incertae sedis</taxon>
        <taxon>Botryosphaeriales</taxon>
        <taxon>Botryosphaeriaceae</taxon>
        <taxon>Neofusicoccum</taxon>
    </lineage>
</organism>
<evidence type="ECO:0000256" key="3">
    <source>
        <dbReference type="ARBA" id="ARBA00022448"/>
    </source>
</evidence>
<dbReference type="InterPro" id="IPR010989">
    <property type="entry name" value="SNARE"/>
</dbReference>
<evidence type="ECO:0000313" key="11">
    <source>
        <dbReference type="EMBL" id="KAL1628155.1"/>
    </source>
</evidence>
<evidence type="ECO:0000256" key="8">
    <source>
        <dbReference type="ARBA" id="ARBA00023136"/>
    </source>
</evidence>
<keyword evidence="3" id="KW-0813">Transport</keyword>
<evidence type="ECO:0000313" key="12">
    <source>
        <dbReference type="Proteomes" id="UP001521116"/>
    </source>
</evidence>
<evidence type="ECO:0000256" key="6">
    <source>
        <dbReference type="ARBA" id="ARBA00022989"/>
    </source>
</evidence>
<dbReference type="SUPFAM" id="SSF47661">
    <property type="entry name" value="t-snare proteins"/>
    <property type="match status" value="1"/>
</dbReference>
<dbReference type="Gene3D" id="1.20.5.110">
    <property type="match status" value="1"/>
</dbReference>
<dbReference type="EMBL" id="JAJVDC020000064">
    <property type="protein sequence ID" value="KAL1628155.1"/>
    <property type="molecule type" value="Genomic_DNA"/>
</dbReference>
<feature type="region of interest" description="Disordered" evidence="9">
    <location>
        <begin position="217"/>
        <end position="246"/>
    </location>
</feature>
<dbReference type="PANTHER" id="PTHR15959">
    <property type="entry name" value="SYNTAXIN-18"/>
    <property type="match status" value="1"/>
</dbReference>
<dbReference type="PANTHER" id="PTHR15959:SF0">
    <property type="entry name" value="SYNTAXIN-18"/>
    <property type="match status" value="1"/>
</dbReference>
<keyword evidence="12" id="KW-1185">Reference proteome</keyword>
<evidence type="ECO:0000256" key="4">
    <source>
        <dbReference type="ARBA" id="ARBA00022692"/>
    </source>
</evidence>
<reference evidence="11 12" key="1">
    <citation type="submission" date="2024-02" db="EMBL/GenBank/DDBJ databases">
        <title>De novo assembly and annotation of 12 fungi associated with fruit tree decline syndrome in Ontario, Canada.</title>
        <authorList>
            <person name="Sulman M."/>
            <person name="Ellouze W."/>
            <person name="Ilyukhin E."/>
        </authorList>
    </citation>
    <scope>NUCLEOTIDE SEQUENCE [LARGE SCALE GENOMIC DNA]</scope>
    <source>
        <strain evidence="11 12">M1-105</strain>
    </source>
</reference>
<feature type="domain" description="T-SNARE coiled-coil homology" evidence="10">
    <location>
        <begin position="268"/>
        <end position="330"/>
    </location>
</feature>
<evidence type="ECO:0000256" key="2">
    <source>
        <dbReference type="ARBA" id="ARBA00009063"/>
    </source>
</evidence>
<comment type="subcellular location">
    <subcellularLocation>
        <location evidence="1">Membrane</location>
        <topology evidence="1">Single-pass type IV membrane protein</topology>
    </subcellularLocation>
</comment>
<evidence type="ECO:0000256" key="9">
    <source>
        <dbReference type="SAM" id="MobiDB-lite"/>
    </source>
</evidence>
<keyword evidence="4" id="KW-0812">Transmembrane</keyword>
<keyword evidence="7" id="KW-0175">Coiled coil</keyword>
<gene>
    <name evidence="11" type="ORF">SLS56_005975</name>
</gene>
<feature type="compositionally biased region" description="Gly residues" evidence="9">
    <location>
        <begin position="222"/>
        <end position="232"/>
    </location>
</feature>
<dbReference type="Proteomes" id="UP001521116">
    <property type="component" value="Unassembled WGS sequence"/>
</dbReference>
<dbReference type="InterPro" id="IPR019529">
    <property type="entry name" value="Syntaxin-18_N"/>
</dbReference>
<name>A0ABR3SS34_9PEZI</name>
<feature type="region of interest" description="Disordered" evidence="9">
    <location>
        <begin position="60"/>
        <end position="92"/>
    </location>
</feature>
<proteinExistence type="inferred from homology"/>
<evidence type="ECO:0000259" key="10">
    <source>
        <dbReference type="PROSITE" id="PS50192"/>
    </source>
</evidence>
<dbReference type="PROSITE" id="PS50192">
    <property type="entry name" value="T_SNARE"/>
    <property type="match status" value="1"/>
</dbReference>
<comment type="similarity">
    <text evidence="2">Belongs to the syntaxin family.</text>
</comment>
<evidence type="ECO:0000256" key="7">
    <source>
        <dbReference type="ARBA" id="ARBA00023054"/>
    </source>
</evidence>
<keyword evidence="5" id="KW-0653">Protein transport</keyword>
<dbReference type="Pfam" id="PF10496">
    <property type="entry name" value="Syntaxin-18_N"/>
    <property type="match status" value="1"/>
</dbReference>
<accession>A0ABR3SS34</accession>